<dbReference type="OrthoDB" id="4358152at2759"/>
<sequence>YYPPCHGYLCNLLSGGDCLILESCSDFASLDGLLKTSARADQVFRQYYKTITEQYEFRNFILLESGKYIPSRLPDLIDGARTTAAMTLSLPSTHSYNDVREAVSTAASICFAASACLSLLLDRLAAAEPRRVVGSVSAAVEWVAGRWPEPPNETFRVESRPLSWCEIYRMHRVLWTLATFQCVHRAANTRWSWSSEDLSQFTEQYVDEWRLEELQTALECLKVVYPEETVILDQLFPFLVSIPLVNNSTSPARLSIPEPPSHTTINLGGLCVWSAGRRNQAIGSHSILCRTHRSTKNPLLHVDFRAYRRIGIPIWDDVRLHQIGLVRAPRNLLSLEGAGPQGLNEVSPICTYYTWWSLANDGDIDPLLDHRSIAHLSRHEN</sequence>
<gene>
    <name evidence="1" type="ORF">N7463_010664</name>
</gene>
<evidence type="ECO:0000313" key="1">
    <source>
        <dbReference type="EMBL" id="KAJ5494577.1"/>
    </source>
</evidence>
<comment type="caution">
    <text evidence="1">The sequence shown here is derived from an EMBL/GenBank/DDBJ whole genome shotgun (WGS) entry which is preliminary data.</text>
</comment>
<reference evidence="1" key="1">
    <citation type="submission" date="2022-12" db="EMBL/GenBank/DDBJ databases">
        <authorList>
            <person name="Petersen C."/>
        </authorList>
    </citation>
    <scope>NUCLEOTIDE SEQUENCE</scope>
    <source>
        <strain evidence="1">IBT 29495</strain>
    </source>
</reference>
<reference evidence="1" key="2">
    <citation type="journal article" date="2023" name="IMA Fungus">
        <title>Comparative genomic study of the Penicillium genus elucidates a diverse pangenome and 15 lateral gene transfer events.</title>
        <authorList>
            <person name="Petersen C."/>
            <person name="Sorensen T."/>
            <person name="Nielsen M.R."/>
            <person name="Sondergaard T.E."/>
            <person name="Sorensen J.L."/>
            <person name="Fitzpatrick D.A."/>
            <person name="Frisvad J.C."/>
            <person name="Nielsen K.L."/>
        </authorList>
    </citation>
    <scope>NUCLEOTIDE SEQUENCE</scope>
    <source>
        <strain evidence="1">IBT 29495</strain>
    </source>
</reference>
<name>A0A9W9XKA9_9EURO</name>
<feature type="non-terminal residue" evidence="1">
    <location>
        <position position="1"/>
    </location>
</feature>
<proteinExistence type="predicted"/>
<dbReference type="AlphaFoldDB" id="A0A9W9XKA9"/>
<dbReference type="EMBL" id="JAPWDS010000006">
    <property type="protein sequence ID" value="KAJ5494577.1"/>
    <property type="molecule type" value="Genomic_DNA"/>
</dbReference>
<organism evidence="1 2">
    <name type="scientific">Penicillium fimorum</name>
    <dbReference type="NCBI Taxonomy" id="1882269"/>
    <lineage>
        <taxon>Eukaryota</taxon>
        <taxon>Fungi</taxon>
        <taxon>Dikarya</taxon>
        <taxon>Ascomycota</taxon>
        <taxon>Pezizomycotina</taxon>
        <taxon>Eurotiomycetes</taxon>
        <taxon>Eurotiomycetidae</taxon>
        <taxon>Eurotiales</taxon>
        <taxon>Aspergillaceae</taxon>
        <taxon>Penicillium</taxon>
    </lineage>
</organism>
<protein>
    <submittedName>
        <fullName evidence="1">Uncharacterized protein</fullName>
    </submittedName>
</protein>
<keyword evidence="2" id="KW-1185">Reference proteome</keyword>
<dbReference type="Proteomes" id="UP001149954">
    <property type="component" value="Unassembled WGS sequence"/>
</dbReference>
<accession>A0A9W9XKA9</accession>
<evidence type="ECO:0000313" key="2">
    <source>
        <dbReference type="Proteomes" id="UP001149954"/>
    </source>
</evidence>